<dbReference type="GO" id="GO:0005886">
    <property type="term" value="C:plasma membrane"/>
    <property type="evidence" value="ECO:0007669"/>
    <property type="project" value="UniProtKB-ARBA"/>
</dbReference>
<evidence type="ECO:0000256" key="3">
    <source>
        <dbReference type="ARBA" id="ARBA00022679"/>
    </source>
</evidence>
<evidence type="ECO:0000313" key="10">
    <source>
        <dbReference type="EMBL" id="MDD9782677.1"/>
    </source>
</evidence>
<dbReference type="NCBIfam" id="TIGR01007">
    <property type="entry name" value="eps_fam"/>
    <property type="match status" value="1"/>
</dbReference>
<dbReference type="InterPro" id="IPR005702">
    <property type="entry name" value="Wzc-like_C"/>
</dbReference>
<dbReference type="Pfam" id="PF13614">
    <property type="entry name" value="AAA_31"/>
    <property type="match status" value="1"/>
</dbReference>
<evidence type="ECO:0000256" key="2">
    <source>
        <dbReference type="ARBA" id="ARBA00011903"/>
    </source>
</evidence>
<keyword evidence="3" id="KW-0808">Transferase</keyword>
<dbReference type="EMBL" id="JARAOX010000161">
    <property type="protein sequence ID" value="MDD9782677.1"/>
    <property type="molecule type" value="Genomic_DNA"/>
</dbReference>
<dbReference type="EC" id="2.7.10.2" evidence="2"/>
<dbReference type="Proteomes" id="UP001213771">
    <property type="component" value="Unassembled WGS sequence"/>
</dbReference>
<protein>
    <recommendedName>
        <fullName evidence="2">non-specific protein-tyrosine kinase</fullName>
        <ecNumber evidence="2">2.7.10.2</ecNumber>
    </recommendedName>
</protein>
<evidence type="ECO:0000256" key="6">
    <source>
        <dbReference type="ARBA" id="ARBA00022840"/>
    </source>
</evidence>
<dbReference type="FunFam" id="3.40.50.300:FF:000527">
    <property type="entry name" value="Tyrosine-protein kinase etk"/>
    <property type="match status" value="1"/>
</dbReference>
<sequence>MARKEKENKNSKELTLKRRMLAHYSPKDPVAEQYRTIRTNIQFSGVDQDIKSLLLTSSGTAEGKSTTASNLAAVYAQQGLKVLLVDADLRKPTAHYTFRLENHSGLTNVLTRQSSLGQAVQETEVSNLYVLTSGPIPPNPSELLASYQMAELLSEMKQHFDMVIFDTPPILAVTDAQILANQVDASILVVSSGKTDKEAALKAKELLFYAKSKLLGAVLNNRKAEGGNYYYYYYGKNKY</sequence>
<dbReference type="GO" id="GO:0005524">
    <property type="term" value="F:ATP binding"/>
    <property type="evidence" value="ECO:0007669"/>
    <property type="project" value="UniProtKB-KW"/>
</dbReference>
<keyword evidence="6" id="KW-0067">ATP-binding</keyword>
<dbReference type="InterPro" id="IPR027417">
    <property type="entry name" value="P-loop_NTPase"/>
</dbReference>
<evidence type="ECO:0000313" key="11">
    <source>
        <dbReference type="Proteomes" id="UP001213771"/>
    </source>
</evidence>
<feature type="domain" description="AAA" evidence="9">
    <location>
        <begin position="63"/>
        <end position="181"/>
    </location>
</feature>
<dbReference type="Gene3D" id="3.40.50.300">
    <property type="entry name" value="P-loop containing nucleotide triphosphate hydrolases"/>
    <property type="match status" value="1"/>
</dbReference>
<keyword evidence="7" id="KW-0829">Tyrosine-protein kinase</keyword>
<evidence type="ECO:0000256" key="4">
    <source>
        <dbReference type="ARBA" id="ARBA00022741"/>
    </source>
</evidence>
<keyword evidence="5 10" id="KW-0418">Kinase</keyword>
<evidence type="ECO:0000256" key="1">
    <source>
        <dbReference type="ARBA" id="ARBA00007316"/>
    </source>
</evidence>
<name>A0ABD4WR36_PRIMG</name>
<dbReference type="SUPFAM" id="SSF52540">
    <property type="entry name" value="P-loop containing nucleoside triphosphate hydrolases"/>
    <property type="match status" value="1"/>
</dbReference>
<accession>A0ABD4WR36</accession>
<dbReference type="GO" id="GO:0042802">
    <property type="term" value="F:identical protein binding"/>
    <property type="evidence" value="ECO:0007669"/>
    <property type="project" value="UniProtKB-ARBA"/>
</dbReference>
<organism evidence="10 11">
    <name type="scientific">Priestia megaterium</name>
    <name type="common">Bacillus megaterium</name>
    <dbReference type="NCBI Taxonomy" id="1404"/>
    <lineage>
        <taxon>Bacteria</taxon>
        <taxon>Bacillati</taxon>
        <taxon>Bacillota</taxon>
        <taxon>Bacilli</taxon>
        <taxon>Bacillales</taxon>
        <taxon>Bacillaceae</taxon>
        <taxon>Priestia</taxon>
    </lineage>
</organism>
<proteinExistence type="inferred from homology"/>
<dbReference type="PANTHER" id="PTHR32309:SF13">
    <property type="entry name" value="FERRIC ENTEROBACTIN TRANSPORT PROTEIN FEPE"/>
    <property type="match status" value="1"/>
</dbReference>
<dbReference type="InterPro" id="IPR025669">
    <property type="entry name" value="AAA_dom"/>
</dbReference>
<reference evidence="10 11" key="1">
    <citation type="submission" date="2023-02" db="EMBL/GenBank/DDBJ databases">
        <authorList>
            <person name="Olszewska D."/>
        </authorList>
    </citation>
    <scope>NUCLEOTIDE SEQUENCE [LARGE SCALE GENOMIC DNA]</scope>
    <source>
        <strain evidence="10 11">FDU301</strain>
    </source>
</reference>
<gene>
    <name evidence="10" type="ORF">PVE99_09710</name>
</gene>
<keyword evidence="4" id="KW-0547">Nucleotide-binding</keyword>
<evidence type="ECO:0000256" key="8">
    <source>
        <dbReference type="ARBA" id="ARBA00051245"/>
    </source>
</evidence>
<dbReference type="CDD" id="cd05387">
    <property type="entry name" value="BY-kinase"/>
    <property type="match status" value="1"/>
</dbReference>
<dbReference type="RefSeq" id="WP_274588806.1">
    <property type="nucleotide sequence ID" value="NZ_JARAOX010000161.1"/>
</dbReference>
<evidence type="ECO:0000259" key="9">
    <source>
        <dbReference type="Pfam" id="PF13614"/>
    </source>
</evidence>
<dbReference type="AlphaFoldDB" id="A0ABD4WR36"/>
<evidence type="ECO:0000256" key="7">
    <source>
        <dbReference type="ARBA" id="ARBA00023137"/>
    </source>
</evidence>
<evidence type="ECO:0000256" key="5">
    <source>
        <dbReference type="ARBA" id="ARBA00022777"/>
    </source>
</evidence>
<comment type="similarity">
    <text evidence="1">Belongs to the CpsD/CapB family.</text>
</comment>
<dbReference type="PANTHER" id="PTHR32309">
    <property type="entry name" value="TYROSINE-PROTEIN KINASE"/>
    <property type="match status" value="1"/>
</dbReference>
<dbReference type="InterPro" id="IPR050445">
    <property type="entry name" value="Bact_polysacc_biosynth/exp"/>
</dbReference>
<dbReference type="GO" id="GO:0004715">
    <property type="term" value="F:non-membrane spanning protein tyrosine kinase activity"/>
    <property type="evidence" value="ECO:0007669"/>
    <property type="project" value="UniProtKB-EC"/>
</dbReference>
<comment type="caution">
    <text evidence="10">The sequence shown here is derived from an EMBL/GenBank/DDBJ whole genome shotgun (WGS) entry which is preliminary data.</text>
</comment>
<comment type="catalytic activity">
    <reaction evidence="8">
        <text>L-tyrosyl-[protein] + ATP = O-phospho-L-tyrosyl-[protein] + ADP + H(+)</text>
        <dbReference type="Rhea" id="RHEA:10596"/>
        <dbReference type="Rhea" id="RHEA-COMP:10136"/>
        <dbReference type="Rhea" id="RHEA-COMP:20101"/>
        <dbReference type="ChEBI" id="CHEBI:15378"/>
        <dbReference type="ChEBI" id="CHEBI:30616"/>
        <dbReference type="ChEBI" id="CHEBI:46858"/>
        <dbReference type="ChEBI" id="CHEBI:61978"/>
        <dbReference type="ChEBI" id="CHEBI:456216"/>
        <dbReference type="EC" id="2.7.10.2"/>
    </reaction>
</comment>